<accession>A0A1F7WMS4</accession>
<evidence type="ECO:0000256" key="3">
    <source>
        <dbReference type="ARBA" id="ARBA00022989"/>
    </source>
</evidence>
<comment type="subcellular location">
    <subcellularLocation>
        <location evidence="1">Membrane</location>
        <topology evidence="1">Multi-pass membrane protein</topology>
    </subcellularLocation>
</comment>
<evidence type="ECO:0000256" key="5">
    <source>
        <dbReference type="SAM" id="Phobius"/>
    </source>
</evidence>
<evidence type="ECO:0000313" key="6">
    <source>
        <dbReference type="EMBL" id="OGM04130.1"/>
    </source>
</evidence>
<evidence type="ECO:0008006" key="8">
    <source>
        <dbReference type="Google" id="ProtNLM"/>
    </source>
</evidence>
<comment type="caution">
    <text evidence="6">The sequence shown here is derived from an EMBL/GenBank/DDBJ whole genome shotgun (WGS) entry which is preliminary data.</text>
</comment>
<dbReference type="GO" id="GO:0046873">
    <property type="term" value="F:metal ion transmembrane transporter activity"/>
    <property type="evidence" value="ECO:0007669"/>
    <property type="project" value="InterPro"/>
</dbReference>
<keyword evidence="4 5" id="KW-0472">Membrane</keyword>
<gene>
    <name evidence="6" type="ORF">A2112_02030</name>
</gene>
<feature type="transmembrane region" description="Helical" evidence="5">
    <location>
        <begin position="191"/>
        <end position="208"/>
    </location>
</feature>
<name>A0A1F7WMS4_9BACT</name>
<feature type="transmembrane region" description="Helical" evidence="5">
    <location>
        <begin position="38"/>
        <end position="57"/>
    </location>
</feature>
<organism evidence="6 7">
    <name type="scientific">Candidatus Woesebacteria bacterium GWA1_42_12</name>
    <dbReference type="NCBI Taxonomy" id="1802472"/>
    <lineage>
        <taxon>Bacteria</taxon>
        <taxon>Candidatus Woeseibacteriota</taxon>
    </lineage>
</organism>
<evidence type="ECO:0000256" key="1">
    <source>
        <dbReference type="ARBA" id="ARBA00004141"/>
    </source>
</evidence>
<dbReference type="PANTHER" id="PTHR16950">
    <property type="entry name" value="ZINC TRANSPORTER SLC39A7 HISTIDINE-RICH MEMBRANE PROTEIN KE4"/>
    <property type="match status" value="1"/>
</dbReference>
<feature type="transmembrane region" description="Helical" evidence="5">
    <location>
        <begin position="63"/>
        <end position="81"/>
    </location>
</feature>
<evidence type="ECO:0000256" key="2">
    <source>
        <dbReference type="ARBA" id="ARBA00022692"/>
    </source>
</evidence>
<proteinExistence type="predicted"/>
<dbReference type="InterPro" id="IPR003689">
    <property type="entry name" value="ZIP"/>
</dbReference>
<keyword evidence="3 5" id="KW-1133">Transmembrane helix</keyword>
<dbReference type="Pfam" id="PF02535">
    <property type="entry name" value="Zip"/>
    <property type="match status" value="2"/>
</dbReference>
<reference evidence="6 7" key="1">
    <citation type="journal article" date="2016" name="Nat. Commun.">
        <title>Thousands of microbial genomes shed light on interconnected biogeochemical processes in an aquifer system.</title>
        <authorList>
            <person name="Anantharaman K."/>
            <person name="Brown C.T."/>
            <person name="Hug L.A."/>
            <person name="Sharon I."/>
            <person name="Castelle C.J."/>
            <person name="Probst A.J."/>
            <person name="Thomas B.C."/>
            <person name="Singh A."/>
            <person name="Wilkins M.J."/>
            <person name="Karaoz U."/>
            <person name="Brodie E.L."/>
            <person name="Williams K.H."/>
            <person name="Hubbard S.S."/>
            <person name="Banfield J.F."/>
        </authorList>
    </citation>
    <scope>NUCLEOTIDE SEQUENCE [LARGE SCALE GENOMIC DNA]</scope>
</reference>
<feature type="transmembrane region" description="Helical" evidence="5">
    <location>
        <begin position="6"/>
        <end position="26"/>
    </location>
</feature>
<sequence length="249" mass="26663">MGDFLNITLLAFLGSVAGLIGGAVLLFKEGWSRKLSNLALPLATGVLLAVSFLDLLPEAVEEVGTGAFSIVLGVFILLFLIERFLFHLHHHSAQDEVEPKTTIPLVIFGDTIHNFLDGVAIAAAFMVSPPLGLTVALATFLHETPHEIADFGILLSAGFKPSKAFLTNFYSALATFPGAFLTYFFSQKIEGSIGVLLSVAAGLFLYVASTDFLPETKMESEKSSIKNVSFLILGVILVILIGVLLPHSE</sequence>
<feature type="transmembrane region" description="Helical" evidence="5">
    <location>
        <begin position="228"/>
        <end position="247"/>
    </location>
</feature>
<dbReference type="GO" id="GO:0016020">
    <property type="term" value="C:membrane"/>
    <property type="evidence" value="ECO:0007669"/>
    <property type="project" value="UniProtKB-SubCell"/>
</dbReference>
<dbReference type="PANTHER" id="PTHR16950:SF16">
    <property type="entry name" value="ZINC TRANSPORTER ZIP13"/>
    <property type="match status" value="1"/>
</dbReference>
<dbReference type="Proteomes" id="UP000177091">
    <property type="component" value="Unassembled WGS sequence"/>
</dbReference>
<dbReference type="EMBL" id="MGFK01000020">
    <property type="protein sequence ID" value="OGM04130.1"/>
    <property type="molecule type" value="Genomic_DNA"/>
</dbReference>
<evidence type="ECO:0000313" key="7">
    <source>
        <dbReference type="Proteomes" id="UP000177091"/>
    </source>
</evidence>
<protein>
    <recommendedName>
        <fullName evidence="8">ZIP zinc transporter</fullName>
    </recommendedName>
</protein>
<keyword evidence="2 5" id="KW-0812">Transmembrane</keyword>
<dbReference type="AlphaFoldDB" id="A0A1F7WMS4"/>
<feature type="transmembrane region" description="Helical" evidence="5">
    <location>
        <begin position="165"/>
        <end position="185"/>
    </location>
</feature>
<evidence type="ECO:0000256" key="4">
    <source>
        <dbReference type="ARBA" id="ARBA00023136"/>
    </source>
</evidence>